<protein>
    <submittedName>
        <fullName evidence="1">Uncharacterized protein</fullName>
    </submittedName>
</protein>
<dbReference type="EMBL" id="QNUG01000006">
    <property type="protein sequence ID" value="REC72115.1"/>
    <property type="molecule type" value="Genomic_DNA"/>
</dbReference>
<dbReference type="Proteomes" id="UP000256326">
    <property type="component" value="Unassembled WGS sequence"/>
</dbReference>
<reference evidence="1 2" key="1">
    <citation type="journal article" date="2006" name="Int. J. Syst. Evol. Microbiol.">
        <title>Chryseobacterium hispanicum sp. nov., isolated from the drinking water distribution system of Sevilla, Spain.</title>
        <authorList>
            <person name="Gallego V."/>
            <person name="Garcia M.T."/>
            <person name="Ventosa A."/>
        </authorList>
    </citation>
    <scope>NUCLEOTIDE SEQUENCE [LARGE SCALE GENOMIC DNA]</scope>
    <source>
        <strain evidence="1 2">KCTC 22104</strain>
    </source>
</reference>
<organism evidence="1 2">
    <name type="scientific">Epilithonimonas hispanica</name>
    <dbReference type="NCBI Taxonomy" id="358687"/>
    <lineage>
        <taxon>Bacteria</taxon>
        <taxon>Pseudomonadati</taxon>
        <taxon>Bacteroidota</taxon>
        <taxon>Flavobacteriia</taxon>
        <taxon>Flavobacteriales</taxon>
        <taxon>Weeksellaceae</taxon>
        <taxon>Chryseobacterium group</taxon>
        <taxon>Epilithonimonas</taxon>
    </lineage>
</organism>
<comment type="caution">
    <text evidence="1">The sequence shown here is derived from an EMBL/GenBank/DDBJ whole genome shotgun (WGS) entry which is preliminary data.</text>
</comment>
<keyword evidence="2" id="KW-1185">Reference proteome</keyword>
<sequence>MHAINVLSEKNNGAKIQILVDSFQLMVVSFWACPFPRLSPKLGSGYPLQSFLFCKQKRISSTIPHALAIRYSQRLYLKQFIFIIFTSLKFEK</sequence>
<accession>A0A3D9D266</accession>
<gene>
    <name evidence="1" type="ORF">DRF58_03970</name>
</gene>
<name>A0A3D9D266_9FLAO</name>
<evidence type="ECO:0000313" key="1">
    <source>
        <dbReference type="EMBL" id="REC72115.1"/>
    </source>
</evidence>
<evidence type="ECO:0000313" key="2">
    <source>
        <dbReference type="Proteomes" id="UP000256326"/>
    </source>
</evidence>
<dbReference type="AlphaFoldDB" id="A0A3D9D266"/>
<proteinExistence type="predicted"/>